<dbReference type="OrthoDB" id="5328317at2"/>
<dbReference type="GeneID" id="78316033"/>
<dbReference type="EMBL" id="FUWG01000004">
    <property type="protein sequence ID" value="SJZ32394.1"/>
    <property type="molecule type" value="Genomic_DNA"/>
</dbReference>
<reference evidence="2 3" key="1">
    <citation type="submission" date="2017-02" db="EMBL/GenBank/DDBJ databases">
        <authorList>
            <person name="Peterson S.W."/>
        </authorList>
    </citation>
    <scope>NUCLEOTIDE SEQUENCE [LARGE SCALE GENOMIC DNA]</scope>
    <source>
        <strain evidence="2 3">ATCC BAA-908</strain>
    </source>
</reference>
<protein>
    <recommendedName>
        <fullName evidence="1">Large polyvalent protein-associated domain-containing protein</fullName>
    </recommendedName>
</protein>
<feature type="domain" description="Large polyvalent protein-associated" evidence="1">
    <location>
        <begin position="13"/>
        <end position="131"/>
    </location>
</feature>
<proteinExistence type="predicted"/>
<dbReference type="Proteomes" id="UP000190423">
    <property type="component" value="Unassembled WGS sequence"/>
</dbReference>
<name>A0A1T4JQG1_TREPO</name>
<keyword evidence="3" id="KW-1185">Reference proteome</keyword>
<dbReference type="STRING" id="261392.SAMN02745149_00720"/>
<dbReference type="InterPro" id="IPR040824">
    <property type="entry name" value="LPD3"/>
</dbReference>
<evidence type="ECO:0000259" key="1">
    <source>
        <dbReference type="Pfam" id="PF18798"/>
    </source>
</evidence>
<organism evidence="2 3">
    <name type="scientific">Treponema porcinum</name>
    <dbReference type="NCBI Taxonomy" id="261392"/>
    <lineage>
        <taxon>Bacteria</taxon>
        <taxon>Pseudomonadati</taxon>
        <taxon>Spirochaetota</taxon>
        <taxon>Spirochaetia</taxon>
        <taxon>Spirochaetales</taxon>
        <taxon>Treponemataceae</taxon>
        <taxon>Treponema</taxon>
    </lineage>
</organism>
<gene>
    <name evidence="2" type="ORF">SAMN02745149_00720</name>
</gene>
<dbReference type="Pfam" id="PF18798">
    <property type="entry name" value="LPD3"/>
    <property type="match status" value="1"/>
</dbReference>
<evidence type="ECO:0000313" key="3">
    <source>
        <dbReference type="Proteomes" id="UP000190423"/>
    </source>
</evidence>
<accession>A0A1T4JQG1</accession>
<evidence type="ECO:0000313" key="2">
    <source>
        <dbReference type="EMBL" id="SJZ32394.1"/>
    </source>
</evidence>
<dbReference type="AlphaFoldDB" id="A0A1T4JQG1"/>
<sequence length="182" mass="20014">MSETKHGYANFKRAELLKLLKPFLGRIKNISTGIEANLSKKSLDKMTSAKALEKSKNNGFTLDEHFELAAKIKPLYESAILVTAHGNLKNPADPNVVSIKRFVSAAILKNGKKADVLITVKESLANGHRIYSIELDEINKASERFEGLSDAAANAANRATKTPHIDNLNLTQKTSDVNKEEK</sequence>
<dbReference type="RefSeq" id="WP_078932641.1">
    <property type="nucleotide sequence ID" value="NZ_FUWG01000004.1"/>
</dbReference>